<keyword evidence="4" id="KW-1185">Reference proteome</keyword>
<dbReference type="Proteomes" id="UP000054321">
    <property type="component" value="Unassembled WGS sequence"/>
</dbReference>
<name>A0A0C3H0E1_OIDMZ</name>
<comment type="similarity">
    <text evidence="1">Belongs to the AB hydrolase superfamily. AB hydrolase 2 family.</text>
</comment>
<organism evidence="3 4">
    <name type="scientific">Oidiodendron maius (strain Zn)</name>
    <dbReference type="NCBI Taxonomy" id="913774"/>
    <lineage>
        <taxon>Eukaryota</taxon>
        <taxon>Fungi</taxon>
        <taxon>Dikarya</taxon>
        <taxon>Ascomycota</taxon>
        <taxon>Pezizomycotina</taxon>
        <taxon>Leotiomycetes</taxon>
        <taxon>Leotiomycetes incertae sedis</taxon>
        <taxon>Myxotrichaceae</taxon>
        <taxon>Oidiodendron</taxon>
    </lineage>
</organism>
<proteinExistence type="inferred from homology"/>
<evidence type="ECO:0000259" key="2">
    <source>
        <dbReference type="Pfam" id="PF02230"/>
    </source>
</evidence>
<reference evidence="3 4" key="1">
    <citation type="submission" date="2014-04" db="EMBL/GenBank/DDBJ databases">
        <authorList>
            <consortium name="DOE Joint Genome Institute"/>
            <person name="Kuo A."/>
            <person name="Martino E."/>
            <person name="Perotto S."/>
            <person name="Kohler A."/>
            <person name="Nagy L.G."/>
            <person name="Floudas D."/>
            <person name="Copeland A."/>
            <person name="Barry K.W."/>
            <person name="Cichocki N."/>
            <person name="Veneault-Fourrey C."/>
            <person name="LaButti K."/>
            <person name="Lindquist E.A."/>
            <person name="Lipzen A."/>
            <person name="Lundell T."/>
            <person name="Morin E."/>
            <person name="Murat C."/>
            <person name="Sun H."/>
            <person name="Tunlid A."/>
            <person name="Henrissat B."/>
            <person name="Grigoriev I.V."/>
            <person name="Hibbett D.S."/>
            <person name="Martin F."/>
            <person name="Nordberg H.P."/>
            <person name="Cantor M.N."/>
            <person name="Hua S.X."/>
        </authorList>
    </citation>
    <scope>NUCLEOTIDE SEQUENCE [LARGE SCALE GENOMIC DNA]</scope>
    <source>
        <strain evidence="3 4">Zn</strain>
    </source>
</reference>
<dbReference type="OrthoDB" id="437457at2759"/>
<dbReference type="InParanoid" id="A0A0C3H0E1"/>
<dbReference type="GO" id="GO:0005737">
    <property type="term" value="C:cytoplasm"/>
    <property type="evidence" value="ECO:0007669"/>
    <property type="project" value="TreeGrafter"/>
</dbReference>
<feature type="domain" description="Phospholipase/carboxylesterase/thioesterase" evidence="2">
    <location>
        <begin position="28"/>
        <end position="181"/>
    </location>
</feature>
<dbReference type="STRING" id="913774.A0A0C3H0E1"/>
<gene>
    <name evidence="3" type="ORF">OIDMADRAFT_40915</name>
</gene>
<dbReference type="EMBL" id="KN832875">
    <property type="protein sequence ID" value="KIN01646.1"/>
    <property type="molecule type" value="Genomic_DNA"/>
</dbReference>
<evidence type="ECO:0000313" key="3">
    <source>
        <dbReference type="EMBL" id="KIN01646.1"/>
    </source>
</evidence>
<dbReference type="SUPFAM" id="SSF53474">
    <property type="entry name" value="alpha/beta-Hydrolases"/>
    <property type="match status" value="1"/>
</dbReference>
<dbReference type="HOGENOM" id="CLU_062889_1_0_1"/>
<reference evidence="4" key="2">
    <citation type="submission" date="2015-01" db="EMBL/GenBank/DDBJ databases">
        <title>Evolutionary Origins and Diversification of the Mycorrhizal Mutualists.</title>
        <authorList>
            <consortium name="DOE Joint Genome Institute"/>
            <consortium name="Mycorrhizal Genomics Consortium"/>
            <person name="Kohler A."/>
            <person name="Kuo A."/>
            <person name="Nagy L.G."/>
            <person name="Floudas D."/>
            <person name="Copeland A."/>
            <person name="Barry K.W."/>
            <person name="Cichocki N."/>
            <person name="Veneault-Fourrey C."/>
            <person name="LaButti K."/>
            <person name="Lindquist E.A."/>
            <person name="Lipzen A."/>
            <person name="Lundell T."/>
            <person name="Morin E."/>
            <person name="Murat C."/>
            <person name="Riley R."/>
            <person name="Ohm R."/>
            <person name="Sun H."/>
            <person name="Tunlid A."/>
            <person name="Henrissat B."/>
            <person name="Grigoriev I.V."/>
            <person name="Hibbett D.S."/>
            <person name="Martin F."/>
        </authorList>
    </citation>
    <scope>NUCLEOTIDE SEQUENCE [LARGE SCALE GENOMIC DNA]</scope>
    <source>
        <strain evidence="4">Zn</strain>
    </source>
</reference>
<dbReference type="Gene3D" id="3.40.50.1820">
    <property type="entry name" value="alpha/beta hydrolase"/>
    <property type="match status" value="1"/>
</dbReference>
<dbReference type="Pfam" id="PF02230">
    <property type="entry name" value="Abhydrolase_2"/>
    <property type="match status" value="1"/>
</dbReference>
<dbReference type="GO" id="GO:0008474">
    <property type="term" value="F:palmitoyl-(protein) hydrolase activity"/>
    <property type="evidence" value="ECO:0007669"/>
    <property type="project" value="TreeGrafter"/>
</dbReference>
<dbReference type="PANTHER" id="PTHR10655">
    <property type="entry name" value="LYSOPHOSPHOLIPASE-RELATED"/>
    <property type="match status" value="1"/>
</dbReference>
<dbReference type="InterPro" id="IPR003140">
    <property type="entry name" value="PLipase/COase/thioEstase"/>
</dbReference>
<dbReference type="PANTHER" id="PTHR10655:SF67">
    <property type="entry name" value="PHOSPHOLIPASE_CARBOXYLESTERASE SUPERFAMILY (AFU_ORTHOLOGUE AFUA_5G09340)"/>
    <property type="match status" value="1"/>
</dbReference>
<evidence type="ECO:0000256" key="1">
    <source>
        <dbReference type="ARBA" id="ARBA00006499"/>
    </source>
</evidence>
<dbReference type="GO" id="GO:0052689">
    <property type="term" value="F:carboxylic ester hydrolase activity"/>
    <property type="evidence" value="ECO:0007669"/>
    <property type="project" value="TreeGrafter"/>
</dbReference>
<dbReference type="InterPro" id="IPR050565">
    <property type="entry name" value="LYPA1-2/EST-like"/>
</dbReference>
<protein>
    <recommendedName>
        <fullName evidence="2">Phospholipase/carboxylesterase/thioesterase domain-containing protein</fullName>
    </recommendedName>
</protein>
<dbReference type="AlphaFoldDB" id="A0A0C3H0E1"/>
<evidence type="ECO:0000313" key="4">
    <source>
        <dbReference type="Proteomes" id="UP000054321"/>
    </source>
</evidence>
<sequence length="247" mass="26922">MAPPRLPTKEDFPENIVLDVVPPSKGLPLNVLLLFHGLGDTNASFTLLGRNLNLPETACISLRGFNPIPAIFTGSDDPSFHWASDVVVDERKGEIDLDSGGFDASSQILWNDVLDVLISKCNYPSRNIIFFGYGQGAMLPLHLASSKPALEFGGLISIGGRLPTRSTADGDGKSKTPVLICGGCRSVQVTRSTLDALRSRFVDVEYVKWSKPEDSMPVNREEMLPIMKFLARRLLSRAGIPEDAVQL</sequence>
<accession>A0A0C3H0E1</accession>
<dbReference type="InterPro" id="IPR029058">
    <property type="entry name" value="AB_hydrolase_fold"/>
</dbReference>